<sequence>MATNDEDEDEIVQGAYATLKTAQQSFRNKRSGLARRATTAAPLKPATATTEPALREVTFEAVDSTTSDDYTYVINSSSSLIRSSYNLPITQTLFLSPDRTIDPPSAKLLALHRTIARIMEPGAAGAYVDKIIRDMEEIWVRSDGSAELGSFEVRRVDGCGHLNVRFSTV</sequence>
<dbReference type="STRING" id="535722.E4URW5"/>
<evidence type="ECO:0000313" key="2">
    <source>
        <dbReference type="EMBL" id="EFR00436.1"/>
    </source>
</evidence>
<dbReference type="eggNOG" id="ENOG502SCMH">
    <property type="taxonomic scope" value="Eukaryota"/>
</dbReference>
<feature type="compositionally biased region" description="Low complexity" evidence="1">
    <location>
        <begin position="34"/>
        <end position="48"/>
    </location>
</feature>
<organism evidence="3">
    <name type="scientific">Arthroderma gypseum (strain ATCC MYA-4604 / CBS 118893)</name>
    <name type="common">Microsporum gypseum</name>
    <dbReference type="NCBI Taxonomy" id="535722"/>
    <lineage>
        <taxon>Eukaryota</taxon>
        <taxon>Fungi</taxon>
        <taxon>Dikarya</taxon>
        <taxon>Ascomycota</taxon>
        <taxon>Pezizomycotina</taxon>
        <taxon>Eurotiomycetes</taxon>
        <taxon>Eurotiomycetidae</taxon>
        <taxon>Onygenales</taxon>
        <taxon>Arthrodermataceae</taxon>
        <taxon>Nannizzia</taxon>
    </lineage>
</organism>
<dbReference type="VEuPathDB" id="FungiDB:MGYG_03439"/>
<evidence type="ECO:0000256" key="1">
    <source>
        <dbReference type="SAM" id="MobiDB-lite"/>
    </source>
</evidence>
<proteinExistence type="predicted"/>
<accession>E4URW5</accession>
<dbReference type="GeneID" id="10028571"/>
<keyword evidence="3" id="KW-1185">Reference proteome</keyword>
<protein>
    <submittedName>
        <fullName evidence="2">Uncharacterized protein</fullName>
    </submittedName>
</protein>
<gene>
    <name evidence="2" type="ORF">MGYG_03439</name>
</gene>
<dbReference type="AlphaFoldDB" id="E4URW5"/>
<dbReference type="OrthoDB" id="4181927at2759"/>
<dbReference type="Proteomes" id="UP000002669">
    <property type="component" value="Unassembled WGS sequence"/>
</dbReference>
<dbReference type="InParanoid" id="E4URW5"/>
<dbReference type="EMBL" id="DS989824">
    <property type="protein sequence ID" value="EFR00436.1"/>
    <property type="molecule type" value="Genomic_DNA"/>
</dbReference>
<feature type="region of interest" description="Disordered" evidence="1">
    <location>
        <begin position="27"/>
        <end position="48"/>
    </location>
</feature>
<dbReference type="RefSeq" id="XP_003173266.1">
    <property type="nucleotide sequence ID" value="XM_003173218.1"/>
</dbReference>
<dbReference type="HOGENOM" id="CLU_1578123_0_0_1"/>
<evidence type="ECO:0000313" key="3">
    <source>
        <dbReference type="Proteomes" id="UP000002669"/>
    </source>
</evidence>
<name>E4URW5_ARTGP</name>
<reference evidence="3" key="1">
    <citation type="journal article" date="2012" name="MBio">
        <title>Comparative genome analysis of Trichophyton rubrum and related dermatophytes reveals candidate genes involved in infection.</title>
        <authorList>
            <person name="Martinez D.A."/>
            <person name="Oliver B.G."/>
            <person name="Graeser Y."/>
            <person name="Goldberg J.M."/>
            <person name="Li W."/>
            <person name="Martinez-Rossi N.M."/>
            <person name="Monod M."/>
            <person name="Shelest E."/>
            <person name="Barton R.C."/>
            <person name="Birch E."/>
            <person name="Brakhage A.A."/>
            <person name="Chen Z."/>
            <person name="Gurr S.J."/>
            <person name="Heiman D."/>
            <person name="Heitman J."/>
            <person name="Kosti I."/>
            <person name="Rossi A."/>
            <person name="Saif S."/>
            <person name="Samalova M."/>
            <person name="Saunders C.W."/>
            <person name="Shea T."/>
            <person name="Summerbell R.C."/>
            <person name="Xu J."/>
            <person name="Young S."/>
            <person name="Zeng Q."/>
            <person name="Birren B.W."/>
            <person name="Cuomo C.A."/>
            <person name="White T.C."/>
        </authorList>
    </citation>
    <scope>NUCLEOTIDE SEQUENCE [LARGE SCALE GENOMIC DNA]</scope>
    <source>
        <strain evidence="3">ATCC MYA-4604 / CBS 118893</strain>
    </source>
</reference>